<dbReference type="OrthoDB" id="5873895at2759"/>
<dbReference type="AlphaFoldDB" id="A0A0N4XBQ6"/>
<evidence type="ECO:0000313" key="2">
    <source>
        <dbReference type="Proteomes" id="UP000268014"/>
    </source>
</evidence>
<reference evidence="1 2" key="2">
    <citation type="submission" date="2018-11" db="EMBL/GenBank/DDBJ databases">
        <authorList>
            <consortium name="Pathogen Informatics"/>
        </authorList>
    </citation>
    <scope>NUCLEOTIDE SEQUENCE [LARGE SCALE GENOMIC DNA]</scope>
    <source>
        <strain evidence="1 2">MHpl1</strain>
    </source>
</reference>
<keyword evidence="2" id="KW-1185">Reference proteome</keyword>
<proteinExistence type="predicted"/>
<name>A0A0N4XBQ6_HAEPC</name>
<gene>
    <name evidence="1" type="ORF">HPLM_LOCUS21790</name>
</gene>
<dbReference type="EMBL" id="UZAF01024110">
    <property type="protein sequence ID" value="VDO92406.1"/>
    <property type="molecule type" value="Genomic_DNA"/>
</dbReference>
<reference evidence="3" key="1">
    <citation type="submission" date="2017-02" db="UniProtKB">
        <authorList>
            <consortium name="WormBaseParasite"/>
        </authorList>
    </citation>
    <scope>IDENTIFICATION</scope>
</reference>
<accession>A0A0N4XBQ6</accession>
<organism evidence="3">
    <name type="scientific">Haemonchus placei</name>
    <name type="common">Barber's pole worm</name>
    <dbReference type="NCBI Taxonomy" id="6290"/>
    <lineage>
        <taxon>Eukaryota</taxon>
        <taxon>Metazoa</taxon>
        <taxon>Ecdysozoa</taxon>
        <taxon>Nematoda</taxon>
        <taxon>Chromadorea</taxon>
        <taxon>Rhabditida</taxon>
        <taxon>Rhabditina</taxon>
        <taxon>Rhabditomorpha</taxon>
        <taxon>Strongyloidea</taxon>
        <taxon>Trichostrongylidae</taxon>
        <taxon>Haemonchus</taxon>
    </lineage>
</organism>
<evidence type="ECO:0000313" key="1">
    <source>
        <dbReference type="EMBL" id="VDO92406.1"/>
    </source>
</evidence>
<protein>
    <submittedName>
        <fullName evidence="3">MSP domain-containing protein</fullName>
    </submittedName>
</protein>
<sequence length="128" mass="14926">MNDFGVRVFPSSSSNAIRNSVKVLHYAPAPADPPIDYTLRVKPNSNGTYFTINEFLFLLTISKYEPHTHRFCGLKGKNRWERAFLSTSWGEIFYREILLSTTTIMIQVINIRAKISKQQSRRYLRMFC</sequence>
<dbReference type="WBParaSite" id="HPLM_0002180101-mRNA-1">
    <property type="protein sequence ID" value="HPLM_0002180101-mRNA-1"/>
    <property type="gene ID" value="HPLM_0002180101"/>
</dbReference>
<dbReference type="Proteomes" id="UP000268014">
    <property type="component" value="Unassembled WGS sequence"/>
</dbReference>
<evidence type="ECO:0000313" key="3">
    <source>
        <dbReference type="WBParaSite" id="HPLM_0002180101-mRNA-1"/>
    </source>
</evidence>